<organism evidence="2 3">
    <name type="scientific">Halpernia humi</name>
    <dbReference type="NCBI Taxonomy" id="493375"/>
    <lineage>
        <taxon>Bacteria</taxon>
        <taxon>Pseudomonadati</taxon>
        <taxon>Bacteroidota</taxon>
        <taxon>Flavobacteriia</taxon>
        <taxon>Flavobacteriales</taxon>
        <taxon>Weeksellaceae</taxon>
        <taxon>Chryseobacterium group</taxon>
        <taxon>Halpernia</taxon>
    </lineage>
</organism>
<dbReference type="InterPro" id="IPR037053">
    <property type="entry name" value="Phage_tail_collar_dom_sf"/>
</dbReference>
<dbReference type="InterPro" id="IPR011083">
    <property type="entry name" value="Phage_tail_collar_dom"/>
</dbReference>
<dbReference type="OrthoDB" id="9810174at2"/>
<dbReference type="EMBL" id="FNUS01000003">
    <property type="protein sequence ID" value="SEG19378.1"/>
    <property type="molecule type" value="Genomic_DNA"/>
</dbReference>
<name>A0A1H5Y623_9FLAO</name>
<dbReference type="RefSeq" id="WP_103913647.1">
    <property type="nucleotide sequence ID" value="NZ_FNUS01000003.1"/>
</dbReference>
<evidence type="ECO:0000259" key="1">
    <source>
        <dbReference type="Pfam" id="PF07484"/>
    </source>
</evidence>
<evidence type="ECO:0000313" key="2">
    <source>
        <dbReference type="EMBL" id="SEG19378.1"/>
    </source>
</evidence>
<reference evidence="3" key="1">
    <citation type="submission" date="2016-10" db="EMBL/GenBank/DDBJ databases">
        <authorList>
            <person name="Varghese N."/>
            <person name="Submissions S."/>
        </authorList>
    </citation>
    <scope>NUCLEOTIDE SEQUENCE [LARGE SCALE GENOMIC DNA]</scope>
    <source>
        <strain evidence="3">DSM 21580</strain>
    </source>
</reference>
<dbReference type="Gene3D" id="3.90.1340.10">
    <property type="entry name" value="Phage tail collar domain"/>
    <property type="match status" value="1"/>
</dbReference>
<gene>
    <name evidence="2" type="ORF">SAMN05421847_1690</name>
</gene>
<keyword evidence="3" id="KW-1185">Reference proteome</keyword>
<proteinExistence type="predicted"/>
<evidence type="ECO:0000313" key="3">
    <source>
        <dbReference type="Proteomes" id="UP000236738"/>
    </source>
</evidence>
<dbReference type="Proteomes" id="UP000236738">
    <property type="component" value="Unassembled WGS sequence"/>
</dbReference>
<dbReference type="AlphaFoldDB" id="A0A1H5Y623"/>
<protein>
    <submittedName>
        <fullName evidence="2">Microcystin-dependent protein</fullName>
    </submittedName>
</protein>
<dbReference type="SUPFAM" id="SSF88874">
    <property type="entry name" value="Receptor-binding domain of short tail fibre protein gp12"/>
    <property type="match status" value="1"/>
</dbReference>
<accession>A0A1H5Y623</accession>
<feature type="domain" description="Phage tail collar" evidence="1">
    <location>
        <begin position="29"/>
        <end position="85"/>
    </location>
</feature>
<sequence length="195" mass="20451">MKKLILLCLFASSFGNIEVKAQATEPFLGQIAFVAFNFAPRGWAECNGAILPISQYSALFALLGTQYGGDGRTTFALPDMRGRVILSNGQGPGLSAYSQGQIGGQESVTLTVNQMPSHSHTVNAVLADGNSSVATGSLPANTKTLDPEYSNSAGDTTMNANMVAPAGGNQAHENRPPYLVLKCIIATQGIFPSRN</sequence>
<dbReference type="Pfam" id="PF07484">
    <property type="entry name" value="Collar"/>
    <property type="match status" value="1"/>
</dbReference>